<dbReference type="Pfam" id="PF02836">
    <property type="entry name" value="Glyco_hydro_2_C"/>
    <property type="match status" value="1"/>
</dbReference>
<dbReference type="STRING" id="536979.SAMN04488055_4827"/>
<reference evidence="2 3" key="1">
    <citation type="submission" date="2016-11" db="EMBL/GenBank/DDBJ databases">
        <authorList>
            <person name="Jaros S."/>
            <person name="Januszkiewicz K."/>
            <person name="Wedrychowicz H."/>
        </authorList>
    </citation>
    <scope>NUCLEOTIDE SEQUENCE [LARGE SCALE GENOMIC DNA]</scope>
    <source>
        <strain evidence="2 3">DSM 24787</strain>
    </source>
</reference>
<keyword evidence="2" id="KW-0378">Hydrolase</keyword>
<proteinExistence type="predicted"/>
<dbReference type="RefSeq" id="WP_234979790.1">
    <property type="nucleotide sequence ID" value="NZ_FSRA01000002.1"/>
</dbReference>
<dbReference type="InterPro" id="IPR017853">
    <property type="entry name" value="GH"/>
</dbReference>
<evidence type="ECO:0000259" key="1">
    <source>
        <dbReference type="Pfam" id="PF02836"/>
    </source>
</evidence>
<dbReference type="Proteomes" id="UP000185003">
    <property type="component" value="Unassembled WGS sequence"/>
</dbReference>
<keyword evidence="3" id="KW-1185">Reference proteome</keyword>
<organism evidence="2 3">
    <name type="scientific">Chitinophaga niabensis</name>
    <dbReference type="NCBI Taxonomy" id="536979"/>
    <lineage>
        <taxon>Bacteria</taxon>
        <taxon>Pseudomonadati</taxon>
        <taxon>Bacteroidota</taxon>
        <taxon>Chitinophagia</taxon>
        <taxon>Chitinophagales</taxon>
        <taxon>Chitinophagaceae</taxon>
        <taxon>Chitinophaga</taxon>
    </lineage>
</organism>
<sequence length="441" mass="51278">MLYPAFFRSVIWMVVIVVPCIFTSCRSSGSPSYNRKVFISHEGGKYVLYRNNRPYLIKGAAGFENLHRLQLSGGNTIRVWDTVNLKQVLDEAYANNIAVIAGLPMPVSGILSYYNDRSKVTAQLNAFRSIVKKYSTHPALLMWCLGNEVDFPYKPRFNNFYKAYRNLLKMIHEEDPDHPVTTALINFERRCIFNLCMKVPDLDLISLNTFGSLYSLQKDLNQFSWFWNGPFLITEWGVKGPWEADLTAWRAPIEYNSTVKAEQYLRLYEHSMPVKDPRFLGAFVFLWGHKQEVTHTWFNLFDVTGYTSETVNVMQYLWTGKWPAHKAPQIKDMMLDGKQAKDNIILNSKTEHTAEVFLQQIPDDTARIHWEILKEDWYARNWYEPNTKKPSGHDSLLLTLKGYKVLFRTPEKEGPYRIFATFSDARGYFASANIPFYVVEQ</sequence>
<name>A0A1N6K137_9BACT</name>
<protein>
    <submittedName>
        <fullName evidence="2">Glycosyl hydrolases family 2, TIM barrel domain</fullName>
    </submittedName>
</protein>
<dbReference type="AlphaFoldDB" id="A0A1N6K137"/>
<dbReference type="EMBL" id="FSRA01000002">
    <property type="protein sequence ID" value="SIO50046.1"/>
    <property type="molecule type" value="Genomic_DNA"/>
</dbReference>
<dbReference type="SUPFAM" id="SSF51445">
    <property type="entry name" value="(Trans)glycosidases"/>
    <property type="match status" value="1"/>
</dbReference>
<dbReference type="GO" id="GO:0005975">
    <property type="term" value="P:carbohydrate metabolic process"/>
    <property type="evidence" value="ECO:0007669"/>
    <property type="project" value="InterPro"/>
</dbReference>
<evidence type="ECO:0000313" key="2">
    <source>
        <dbReference type="EMBL" id="SIO50046.1"/>
    </source>
</evidence>
<dbReference type="GO" id="GO:0004553">
    <property type="term" value="F:hydrolase activity, hydrolyzing O-glycosyl compounds"/>
    <property type="evidence" value="ECO:0007669"/>
    <property type="project" value="InterPro"/>
</dbReference>
<dbReference type="InterPro" id="IPR006103">
    <property type="entry name" value="Glyco_hydro_2_cat"/>
</dbReference>
<evidence type="ECO:0000313" key="3">
    <source>
        <dbReference type="Proteomes" id="UP000185003"/>
    </source>
</evidence>
<accession>A0A1N6K137</accession>
<dbReference type="Gene3D" id="3.20.20.80">
    <property type="entry name" value="Glycosidases"/>
    <property type="match status" value="1"/>
</dbReference>
<gene>
    <name evidence="2" type="ORF">SAMN04488055_4827</name>
</gene>
<feature type="domain" description="Glycoside hydrolase family 2 catalytic" evidence="1">
    <location>
        <begin position="115"/>
        <end position="224"/>
    </location>
</feature>